<name>A0A8C1LIZ3_CYPCA</name>
<dbReference type="Ensembl" id="ENSCCRT00010067968.1">
    <property type="protein sequence ID" value="ENSCCRP00010061921.1"/>
    <property type="gene ID" value="ENSCCRG00010026360.1"/>
</dbReference>
<keyword evidence="2" id="KW-1185">Reference proteome</keyword>
<dbReference type="AlphaFoldDB" id="A0A8C1LIZ3"/>
<dbReference type="Proteomes" id="UP000694700">
    <property type="component" value="Unplaced"/>
</dbReference>
<organism evidence="1 2">
    <name type="scientific">Cyprinus carpio</name>
    <name type="common">Common carp</name>
    <dbReference type="NCBI Taxonomy" id="7962"/>
    <lineage>
        <taxon>Eukaryota</taxon>
        <taxon>Metazoa</taxon>
        <taxon>Chordata</taxon>
        <taxon>Craniata</taxon>
        <taxon>Vertebrata</taxon>
        <taxon>Euteleostomi</taxon>
        <taxon>Actinopterygii</taxon>
        <taxon>Neopterygii</taxon>
        <taxon>Teleostei</taxon>
        <taxon>Ostariophysi</taxon>
        <taxon>Cypriniformes</taxon>
        <taxon>Cyprinidae</taxon>
        <taxon>Cyprininae</taxon>
        <taxon>Cyprinus</taxon>
    </lineage>
</organism>
<reference evidence="1" key="1">
    <citation type="submission" date="2025-05" db="UniProtKB">
        <authorList>
            <consortium name="Ensembl"/>
        </authorList>
    </citation>
    <scope>IDENTIFICATION</scope>
</reference>
<protein>
    <submittedName>
        <fullName evidence="1">Uncharacterized protein</fullName>
    </submittedName>
</protein>
<dbReference type="Ensembl" id="ENSCCRT00015004520.1">
    <property type="protein sequence ID" value="ENSCCRP00015004330.1"/>
    <property type="gene ID" value="ENSCCRG00015002433.1"/>
</dbReference>
<evidence type="ECO:0000313" key="1">
    <source>
        <dbReference type="Ensembl" id="ENSCCRP00010061921.1"/>
    </source>
</evidence>
<proteinExistence type="predicted"/>
<accession>A0A8C1LIZ3</accession>
<evidence type="ECO:0000313" key="2">
    <source>
        <dbReference type="Proteomes" id="UP000694427"/>
    </source>
</evidence>
<sequence>SHDPFNVVQTTTLTNKTFILLYFILPCKQGYDFKFIRRSRLFKECLLVTYSNVNTEYCSTACYGVLNEVFSYISHNSLQSPTL</sequence>
<dbReference type="Proteomes" id="UP000694427">
    <property type="component" value="Unplaced"/>
</dbReference>